<evidence type="ECO:0000313" key="2">
    <source>
        <dbReference type="EMBL" id="MBB4044382.1"/>
    </source>
</evidence>
<organism evidence="2 3">
    <name type="scientific">Bacteroides reticulotermitis</name>
    <dbReference type="NCBI Taxonomy" id="1133319"/>
    <lineage>
        <taxon>Bacteria</taxon>
        <taxon>Pseudomonadati</taxon>
        <taxon>Bacteroidota</taxon>
        <taxon>Bacteroidia</taxon>
        <taxon>Bacteroidales</taxon>
        <taxon>Bacteroidaceae</taxon>
        <taxon>Bacteroides</taxon>
    </lineage>
</organism>
<evidence type="ECO:0000313" key="3">
    <source>
        <dbReference type="Proteomes" id="UP000560658"/>
    </source>
</evidence>
<reference evidence="2" key="1">
    <citation type="submission" date="2020-08" db="EMBL/GenBank/DDBJ databases">
        <title>Genomic Encyclopedia of Type Strains, Phase IV (KMG-IV): sequencing the most valuable type-strain genomes for metagenomic binning, comparative biology and taxonomic classification.</title>
        <authorList>
            <person name="Goeker M."/>
        </authorList>
    </citation>
    <scope>NUCLEOTIDE SEQUENCE [LARGE SCALE GENOMIC DNA]</scope>
    <source>
        <strain evidence="2">DSM 105720</strain>
    </source>
</reference>
<feature type="chain" id="PRO_5032646433" description="DUF4369 domain-containing protein" evidence="1">
    <location>
        <begin position="18"/>
        <end position="162"/>
    </location>
</feature>
<feature type="signal peptide" evidence="1">
    <location>
        <begin position="1"/>
        <end position="17"/>
    </location>
</feature>
<evidence type="ECO:0000256" key="1">
    <source>
        <dbReference type="SAM" id="SignalP"/>
    </source>
</evidence>
<sequence length="162" mass="18282">MKHVFILFLLFWSVASCSDNNDSVDAESSKYAVNVKDDIGHFNIATGELVLRSGQIVSESLSSIESFQSKIGLFSTTTFYLDGSSVFESIPMQLQYSSLVHNDLVLVIIDTKYYLLDGYPSLESLGANKLESEKVRNENFEKRKANWTKFLNYLRDAGKIVE</sequence>
<name>A0A840D7I9_9BACE</name>
<keyword evidence="1" id="KW-0732">Signal</keyword>
<protein>
    <recommendedName>
        <fullName evidence="4">DUF4369 domain-containing protein</fullName>
    </recommendedName>
</protein>
<dbReference type="EMBL" id="JACIER010000008">
    <property type="protein sequence ID" value="MBB4044382.1"/>
    <property type="molecule type" value="Genomic_DNA"/>
</dbReference>
<evidence type="ECO:0008006" key="4">
    <source>
        <dbReference type="Google" id="ProtNLM"/>
    </source>
</evidence>
<gene>
    <name evidence="2" type="ORF">GGR06_002176</name>
</gene>
<keyword evidence="3" id="KW-1185">Reference proteome</keyword>
<comment type="caution">
    <text evidence="2">The sequence shown here is derived from an EMBL/GenBank/DDBJ whole genome shotgun (WGS) entry which is preliminary data.</text>
</comment>
<dbReference type="AlphaFoldDB" id="A0A840D7I9"/>
<accession>A0A840D7I9</accession>
<dbReference type="Proteomes" id="UP000560658">
    <property type="component" value="Unassembled WGS sequence"/>
</dbReference>
<proteinExistence type="predicted"/>
<dbReference type="RefSeq" id="WP_148298282.1">
    <property type="nucleotide sequence ID" value="NZ_JACIER010000008.1"/>
</dbReference>
<dbReference type="PROSITE" id="PS51257">
    <property type="entry name" value="PROKAR_LIPOPROTEIN"/>
    <property type="match status" value="1"/>
</dbReference>